<evidence type="ECO:0000313" key="4">
    <source>
        <dbReference type="Proteomes" id="UP001319874"/>
    </source>
</evidence>
<name>A0ABM7U219_9BURK</name>
<feature type="domain" description="Actin-like protein N-terminal" evidence="1">
    <location>
        <begin position="9"/>
        <end position="158"/>
    </location>
</feature>
<dbReference type="InterPro" id="IPR043129">
    <property type="entry name" value="ATPase_NBD"/>
</dbReference>
<evidence type="ECO:0000259" key="1">
    <source>
        <dbReference type="Pfam" id="PF17989"/>
    </source>
</evidence>
<keyword evidence="4" id="KW-1185">Reference proteome</keyword>
<dbReference type="Gene3D" id="3.30.420.40">
    <property type="match status" value="2"/>
</dbReference>
<dbReference type="SUPFAM" id="SSF53067">
    <property type="entry name" value="Actin-like ATPase domain"/>
    <property type="match status" value="2"/>
</dbReference>
<evidence type="ECO:0000313" key="2">
    <source>
        <dbReference type="EMBL" id="BCZ85201.1"/>
    </source>
</evidence>
<dbReference type="RefSeq" id="WP_229517393.1">
    <property type="nucleotide sequence ID" value="NZ_AP024958.1"/>
</dbReference>
<dbReference type="Proteomes" id="UP001319874">
    <property type="component" value="Chromosome 4"/>
</dbReference>
<dbReference type="Pfam" id="PF17989">
    <property type="entry name" value="ALP_N"/>
    <property type="match status" value="1"/>
</dbReference>
<dbReference type="EMBL" id="AP024958">
    <property type="protein sequence ID" value="BCZ85282.1"/>
    <property type="molecule type" value="Genomic_DNA"/>
</dbReference>
<protein>
    <recommendedName>
        <fullName evidence="1">Actin-like protein N-terminal domain-containing protein</fullName>
    </recommendedName>
</protein>
<dbReference type="EMBL" id="AP024958">
    <property type="protein sequence ID" value="BCZ85201.1"/>
    <property type="molecule type" value="Genomic_DNA"/>
</dbReference>
<gene>
    <name evidence="2" type="ORF">PTKU64_88760</name>
    <name evidence="3" type="ORF">PTKU64_89570</name>
</gene>
<evidence type="ECO:0000313" key="3">
    <source>
        <dbReference type="EMBL" id="BCZ85282.1"/>
    </source>
</evidence>
<sequence>MNGDIEVLGCDVGYYGVKLAVRRLGSIETEFFPSVAVRKLRSSLTATTELFASQKATIEIPVGDSTFVVDTASDSIAGSRIARAETDNFPLEEEYVALVLASLAKLRARNVRRLVLGLPLHNMRHAGFVKQRFEGRHDLGEHGSCTVERVAVIPQPLGALAYLRATVPAASMHDTTVCLIDSGWHTSDLITAEGGTRLDLARSAGRPGGAAIVVREIARLVSESLGERVDNLDRIDRALRIKKPLNLFGKSVDLEPFVRDAIHVTYPIVKALITVVGTCEDLAVYSTGGAARFYVDALRRTLGFEVHTVDRPQVANAIGFLLAGETAMTARRF</sequence>
<proteinExistence type="predicted"/>
<accession>A0ABM7U219</accession>
<dbReference type="InterPro" id="IPR040607">
    <property type="entry name" value="ALP_N"/>
</dbReference>
<reference evidence="3 4" key="1">
    <citation type="journal article" date="2022" name="Front. Microbiol.">
        <title>Identification and characterization of a novel class of self-sufficient cytochrome P450 hydroxylase involved in cyclohexanecarboxylate degradation in Paraburkholderia terrae strain KU-64.</title>
        <authorList>
            <person name="Yamamoto T."/>
            <person name="Hasegawa Y."/>
            <person name="Iwaki H."/>
        </authorList>
    </citation>
    <scope>NUCLEOTIDE SEQUENCE [LARGE SCALE GENOMIC DNA]</scope>
    <source>
        <strain evidence="3 4">KU-64</strain>
    </source>
</reference>
<organism evidence="3 4">
    <name type="scientific">Paraburkholderia terrae</name>
    <dbReference type="NCBI Taxonomy" id="311230"/>
    <lineage>
        <taxon>Bacteria</taxon>
        <taxon>Pseudomonadati</taxon>
        <taxon>Pseudomonadota</taxon>
        <taxon>Betaproteobacteria</taxon>
        <taxon>Burkholderiales</taxon>
        <taxon>Burkholderiaceae</taxon>
        <taxon>Paraburkholderia</taxon>
    </lineage>
</organism>